<sequence length="106" mass="11824">MEAVLGRYDTVSVRRIVVDAIFPDHFDHCFIGFSAGILIENLIHADSFTDPFGQYRLGNSIRIICGMNELLSLFANGLRYLFIAITAAIYSYPAKKIKPGITILVI</sequence>
<proteinExistence type="predicted"/>
<name>A0A645I7R6_9ZZZZ</name>
<accession>A0A645I7R6</accession>
<gene>
    <name evidence="2" type="ORF">SDC9_194977</name>
</gene>
<reference evidence="2" key="1">
    <citation type="submission" date="2019-08" db="EMBL/GenBank/DDBJ databases">
        <authorList>
            <person name="Kucharzyk K."/>
            <person name="Murdoch R.W."/>
            <person name="Higgins S."/>
            <person name="Loffler F."/>
        </authorList>
    </citation>
    <scope>NUCLEOTIDE SEQUENCE</scope>
</reference>
<organism evidence="2">
    <name type="scientific">bioreactor metagenome</name>
    <dbReference type="NCBI Taxonomy" id="1076179"/>
    <lineage>
        <taxon>unclassified sequences</taxon>
        <taxon>metagenomes</taxon>
        <taxon>ecological metagenomes</taxon>
    </lineage>
</organism>
<comment type="caution">
    <text evidence="2">The sequence shown here is derived from an EMBL/GenBank/DDBJ whole genome shotgun (WGS) entry which is preliminary data.</text>
</comment>
<evidence type="ECO:0000313" key="2">
    <source>
        <dbReference type="EMBL" id="MPN47375.1"/>
    </source>
</evidence>
<feature type="transmembrane region" description="Helical" evidence="1">
    <location>
        <begin position="77"/>
        <end position="94"/>
    </location>
</feature>
<evidence type="ECO:0000256" key="1">
    <source>
        <dbReference type="SAM" id="Phobius"/>
    </source>
</evidence>
<protein>
    <submittedName>
        <fullName evidence="2">Uncharacterized protein</fullName>
    </submittedName>
</protein>
<keyword evidence="1" id="KW-1133">Transmembrane helix</keyword>
<keyword evidence="1" id="KW-0812">Transmembrane</keyword>
<keyword evidence="1" id="KW-0472">Membrane</keyword>
<dbReference type="AlphaFoldDB" id="A0A645I7R6"/>
<dbReference type="EMBL" id="VSSQ01108824">
    <property type="protein sequence ID" value="MPN47375.1"/>
    <property type="molecule type" value="Genomic_DNA"/>
</dbReference>